<keyword evidence="2" id="KW-1003">Cell membrane</keyword>
<feature type="domain" description="EamA" evidence="7">
    <location>
        <begin position="22"/>
        <end position="158"/>
    </location>
</feature>
<dbReference type="PANTHER" id="PTHR32322">
    <property type="entry name" value="INNER MEMBRANE TRANSPORTER"/>
    <property type="match status" value="1"/>
</dbReference>
<gene>
    <name evidence="8" type="ORF">SAMN04487901_10380</name>
</gene>
<reference evidence="9" key="1">
    <citation type="submission" date="2016-10" db="EMBL/GenBank/DDBJ databases">
        <authorList>
            <person name="Varghese N."/>
            <person name="Submissions S."/>
        </authorList>
    </citation>
    <scope>NUCLEOTIDE SEQUENCE [LARGE SCALE GENOMIC DNA]</scope>
    <source>
        <strain evidence="9">BP1-148</strain>
    </source>
</reference>
<proteinExistence type="predicted"/>
<feature type="transmembrane region" description="Helical" evidence="6">
    <location>
        <begin position="205"/>
        <end position="223"/>
    </location>
</feature>
<evidence type="ECO:0000256" key="1">
    <source>
        <dbReference type="ARBA" id="ARBA00004651"/>
    </source>
</evidence>
<dbReference type="Proteomes" id="UP000198779">
    <property type="component" value="Unassembled WGS sequence"/>
</dbReference>
<evidence type="ECO:0000256" key="5">
    <source>
        <dbReference type="ARBA" id="ARBA00023136"/>
    </source>
</evidence>
<evidence type="ECO:0000256" key="4">
    <source>
        <dbReference type="ARBA" id="ARBA00022989"/>
    </source>
</evidence>
<feature type="transmembrane region" description="Helical" evidence="6">
    <location>
        <begin position="86"/>
        <end position="102"/>
    </location>
</feature>
<sequence>MYCSRLFVPLHLTKLNMNRIIYHLTAFLVVALWGTTFVYTKLLLMAGLTAAQIFVLRFIIAYVMLLAYSLPRKSFRLFASSWKDEMLMAALGLTGGSLYFLTENSSMIYTTTTNTSLIVCLSPLFATALISLFYRSQRLHGIQIVGTLMAALGVIVVVLNGHFVLHLSPLGDTLAFMACLCWAFYSLLMIPANQRYRTLFITRKVFFYGLVFMILYFIIWPGMPPLSVLMRPDVMGNLLFLGCIASMVCFLAWNWAMKKLGEVVVTNYVYFNPVTTVLFAWLVLSERITLYFIIGTVLILAGMYLCNKAEG</sequence>
<keyword evidence="4 6" id="KW-1133">Transmembrane helix</keyword>
<feature type="domain" description="EamA" evidence="7">
    <location>
        <begin position="170"/>
        <end position="306"/>
    </location>
</feature>
<dbReference type="SUPFAM" id="SSF103481">
    <property type="entry name" value="Multidrug resistance efflux transporter EmrE"/>
    <property type="match status" value="2"/>
</dbReference>
<evidence type="ECO:0000313" key="8">
    <source>
        <dbReference type="EMBL" id="SDG36892.1"/>
    </source>
</evidence>
<dbReference type="InterPro" id="IPR000620">
    <property type="entry name" value="EamA_dom"/>
</dbReference>
<keyword evidence="3 6" id="KW-0812">Transmembrane</keyword>
<keyword evidence="5 6" id="KW-0472">Membrane</keyword>
<dbReference type="PANTHER" id="PTHR32322:SF18">
    <property type="entry name" value="S-ADENOSYLMETHIONINE_S-ADENOSYLHOMOCYSTEINE TRANSPORTER"/>
    <property type="match status" value="1"/>
</dbReference>
<evidence type="ECO:0000313" key="9">
    <source>
        <dbReference type="Proteomes" id="UP000198779"/>
    </source>
</evidence>
<dbReference type="EMBL" id="FNCQ01000003">
    <property type="protein sequence ID" value="SDG36892.1"/>
    <property type="molecule type" value="Genomic_DNA"/>
</dbReference>
<accession>A0A1G7TP74</accession>
<feature type="transmembrane region" description="Helical" evidence="6">
    <location>
        <begin position="114"/>
        <end position="134"/>
    </location>
</feature>
<feature type="transmembrane region" description="Helical" evidence="6">
    <location>
        <begin position="235"/>
        <end position="256"/>
    </location>
</feature>
<feature type="transmembrane region" description="Helical" evidence="6">
    <location>
        <begin position="174"/>
        <end position="193"/>
    </location>
</feature>
<feature type="transmembrane region" description="Helical" evidence="6">
    <location>
        <begin position="146"/>
        <end position="168"/>
    </location>
</feature>
<feature type="transmembrane region" description="Helical" evidence="6">
    <location>
        <begin position="45"/>
        <end position="65"/>
    </location>
</feature>
<evidence type="ECO:0000256" key="3">
    <source>
        <dbReference type="ARBA" id="ARBA00022692"/>
    </source>
</evidence>
<dbReference type="GO" id="GO:0005886">
    <property type="term" value="C:plasma membrane"/>
    <property type="evidence" value="ECO:0007669"/>
    <property type="project" value="UniProtKB-SubCell"/>
</dbReference>
<organism evidence="8 9">
    <name type="scientific">Prevotella communis</name>
    <dbReference type="NCBI Taxonomy" id="2913614"/>
    <lineage>
        <taxon>Bacteria</taxon>
        <taxon>Pseudomonadati</taxon>
        <taxon>Bacteroidota</taxon>
        <taxon>Bacteroidia</taxon>
        <taxon>Bacteroidales</taxon>
        <taxon>Prevotellaceae</taxon>
        <taxon>Prevotella</taxon>
    </lineage>
</organism>
<protein>
    <submittedName>
        <fullName evidence="8">Permease of the drug/metabolite transporter (DMT) superfamily</fullName>
    </submittedName>
</protein>
<dbReference type="InterPro" id="IPR050638">
    <property type="entry name" value="AA-Vitamin_Transporters"/>
</dbReference>
<comment type="subcellular location">
    <subcellularLocation>
        <location evidence="1">Cell membrane</location>
        <topology evidence="1">Multi-pass membrane protein</topology>
    </subcellularLocation>
</comment>
<name>A0A1G7TP74_9BACT</name>
<feature type="transmembrane region" description="Helical" evidence="6">
    <location>
        <begin position="288"/>
        <end position="306"/>
    </location>
</feature>
<keyword evidence="9" id="KW-1185">Reference proteome</keyword>
<feature type="transmembrane region" description="Helical" evidence="6">
    <location>
        <begin position="20"/>
        <end position="39"/>
    </location>
</feature>
<dbReference type="Pfam" id="PF00892">
    <property type="entry name" value="EamA"/>
    <property type="match status" value="2"/>
</dbReference>
<evidence type="ECO:0000256" key="2">
    <source>
        <dbReference type="ARBA" id="ARBA00022475"/>
    </source>
</evidence>
<evidence type="ECO:0000256" key="6">
    <source>
        <dbReference type="SAM" id="Phobius"/>
    </source>
</evidence>
<dbReference type="AlphaFoldDB" id="A0A1G7TP74"/>
<evidence type="ECO:0000259" key="7">
    <source>
        <dbReference type="Pfam" id="PF00892"/>
    </source>
</evidence>
<dbReference type="STRING" id="645274.SAMN04487901_10380"/>
<feature type="transmembrane region" description="Helical" evidence="6">
    <location>
        <begin position="263"/>
        <end position="282"/>
    </location>
</feature>
<dbReference type="InterPro" id="IPR037185">
    <property type="entry name" value="EmrE-like"/>
</dbReference>